<comment type="caution">
    <text evidence="1">The sequence shown here is derived from an EMBL/GenBank/DDBJ whole genome shotgun (WGS) entry which is preliminary data.</text>
</comment>
<dbReference type="EMBL" id="RQGD01000010">
    <property type="protein sequence ID" value="TGL62324.1"/>
    <property type="molecule type" value="Genomic_DNA"/>
</dbReference>
<evidence type="ECO:0000313" key="2">
    <source>
        <dbReference type="Proteomes" id="UP000297693"/>
    </source>
</evidence>
<name>A0A4R9KBW8_9LEPT</name>
<evidence type="ECO:0000313" key="1">
    <source>
        <dbReference type="EMBL" id="TGL62324.1"/>
    </source>
</evidence>
<sequence>MCKGKSVWPPNVPENATYHRKLNGYSLKVDGYDYAWYENGNLVTKTKLNEFQIFDGRAERYNYKTGILVSFGQYKMSEKDGNWQWKYFDGKPYYEMNFSQGVRKRKFWYPTLEWGNENGAYLRYFENGRVSEKGFYDGGNKSGDWVKYYPDTKIESKGSYFEDMKVGEWFYYYPDGKKEAVERFTDKGEFLWRQTYYPNGTVWCETKRDQASICN</sequence>
<dbReference type="Proteomes" id="UP000297693">
    <property type="component" value="Unassembled WGS sequence"/>
</dbReference>
<accession>A0A4R9KBW8</accession>
<dbReference type="Pfam" id="PF07661">
    <property type="entry name" value="MORN_2"/>
    <property type="match status" value="3"/>
</dbReference>
<dbReference type="OrthoDB" id="337246at2"/>
<dbReference type="SUPFAM" id="SSF82185">
    <property type="entry name" value="Histone H3 K4-specific methyltransferase SET7/9 N-terminal domain"/>
    <property type="match status" value="1"/>
</dbReference>
<gene>
    <name evidence="1" type="ORF">EHQ58_02575</name>
</gene>
<keyword evidence="2" id="KW-1185">Reference proteome</keyword>
<protein>
    <recommendedName>
        <fullName evidence="3">Toxin-antitoxin system YwqK family antitoxin</fullName>
    </recommendedName>
</protein>
<proteinExistence type="predicted"/>
<dbReference type="InterPro" id="IPR011652">
    <property type="entry name" value="MORN_2"/>
</dbReference>
<organism evidence="1 2">
    <name type="scientific">Leptospira ognonensis</name>
    <dbReference type="NCBI Taxonomy" id="2484945"/>
    <lineage>
        <taxon>Bacteria</taxon>
        <taxon>Pseudomonadati</taxon>
        <taxon>Spirochaetota</taxon>
        <taxon>Spirochaetia</taxon>
        <taxon>Leptospirales</taxon>
        <taxon>Leptospiraceae</taxon>
        <taxon>Leptospira</taxon>
    </lineage>
</organism>
<dbReference type="Gene3D" id="3.90.930.1">
    <property type="match status" value="1"/>
</dbReference>
<reference evidence="1" key="1">
    <citation type="journal article" date="2019" name="PLoS Negl. Trop. Dis.">
        <title>Revisiting the worldwide diversity of Leptospira species in the environment.</title>
        <authorList>
            <person name="Vincent A.T."/>
            <person name="Schiettekatte O."/>
            <person name="Bourhy P."/>
            <person name="Veyrier F.J."/>
            <person name="Picardeau M."/>
        </authorList>
    </citation>
    <scope>NUCLEOTIDE SEQUENCE [LARGE SCALE GENOMIC DNA]</scope>
    <source>
        <strain evidence="1">201702476</strain>
    </source>
</reference>
<evidence type="ECO:0008006" key="3">
    <source>
        <dbReference type="Google" id="ProtNLM"/>
    </source>
</evidence>
<dbReference type="AlphaFoldDB" id="A0A4R9KBW8"/>